<protein>
    <submittedName>
        <fullName evidence="1">Uncharacterized protein</fullName>
    </submittedName>
</protein>
<accession>A0A420JAD4</accession>
<evidence type="ECO:0000313" key="1">
    <source>
        <dbReference type="EMBL" id="RKF83754.1"/>
    </source>
</evidence>
<name>A0A420JAD4_9PEZI</name>
<dbReference type="Proteomes" id="UP000283383">
    <property type="component" value="Unassembled WGS sequence"/>
</dbReference>
<organism evidence="1 2">
    <name type="scientific">Golovinomyces cichoracearum</name>
    <dbReference type="NCBI Taxonomy" id="62708"/>
    <lineage>
        <taxon>Eukaryota</taxon>
        <taxon>Fungi</taxon>
        <taxon>Dikarya</taxon>
        <taxon>Ascomycota</taxon>
        <taxon>Pezizomycotina</taxon>
        <taxon>Leotiomycetes</taxon>
        <taxon>Erysiphales</taxon>
        <taxon>Erysiphaceae</taxon>
        <taxon>Golovinomyces</taxon>
    </lineage>
</organism>
<reference evidence="1 2" key="1">
    <citation type="journal article" date="2018" name="BMC Genomics">
        <title>Comparative genome analyses reveal sequence features reflecting distinct modes of host-adaptation between dicot and monocot powdery mildew.</title>
        <authorList>
            <person name="Wu Y."/>
            <person name="Ma X."/>
            <person name="Pan Z."/>
            <person name="Kale S.D."/>
            <person name="Song Y."/>
            <person name="King H."/>
            <person name="Zhang Q."/>
            <person name="Presley C."/>
            <person name="Deng X."/>
            <person name="Wei C.I."/>
            <person name="Xiao S."/>
        </authorList>
    </citation>
    <scope>NUCLEOTIDE SEQUENCE [LARGE SCALE GENOMIC DNA]</scope>
    <source>
        <strain evidence="1">UMSG3</strain>
    </source>
</reference>
<comment type="caution">
    <text evidence="1">The sequence shown here is derived from an EMBL/GenBank/DDBJ whole genome shotgun (WGS) entry which is preliminary data.</text>
</comment>
<dbReference type="AlphaFoldDB" id="A0A420JAD4"/>
<sequence length="91" mass="10445">MVMSSDTNEEEGKVSKQTEAVNKIEEALNLCMSNLKKLSLPMTNSAKLKRRIYDALEALNMNREAWQTPPQKEFVIEERMKALEDTVKKSI</sequence>
<gene>
    <name evidence="1" type="ORF">GcM3_008008</name>
</gene>
<proteinExistence type="predicted"/>
<evidence type="ECO:0000313" key="2">
    <source>
        <dbReference type="Proteomes" id="UP000283383"/>
    </source>
</evidence>
<dbReference type="EMBL" id="MCBQ01000898">
    <property type="protein sequence ID" value="RKF83754.1"/>
    <property type="molecule type" value="Genomic_DNA"/>
</dbReference>
<keyword evidence="2" id="KW-1185">Reference proteome</keyword>